<evidence type="ECO:0000256" key="1">
    <source>
        <dbReference type="SAM" id="Phobius"/>
    </source>
</evidence>
<name>A6UAI8_SINMW</name>
<dbReference type="HOGENOM" id="CLU_3348713_0_0_5"/>
<gene>
    <name evidence="2" type="ordered locus">Smed_1833</name>
</gene>
<reference evidence="2 3" key="2">
    <citation type="journal article" date="2010" name="Stand. Genomic Sci.">
        <title>Complete genome sequence of the Medicago microsymbiont Ensifer (Sinorhizobium) medicae strain WSM419.</title>
        <authorList>
            <person name="Reeve W."/>
            <person name="Chain P."/>
            <person name="O'Hara G."/>
            <person name="Ardley J."/>
            <person name="Nandesena K."/>
            <person name="Brau L."/>
            <person name="Tiwari R."/>
            <person name="Malfatti S."/>
            <person name="Kiss H."/>
            <person name="Lapidus A."/>
            <person name="Copeland A."/>
            <person name="Nolan M."/>
            <person name="Land M."/>
            <person name="Hauser L."/>
            <person name="Chang Y.J."/>
            <person name="Ivanova N."/>
            <person name="Mavromatis K."/>
            <person name="Markowitz V."/>
            <person name="Kyrpides N."/>
            <person name="Gollagher M."/>
            <person name="Yates R."/>
            <person name="Dilworth M."/>
            <person name="Howieson J."/>
        </authorList>
    </citation>
    <scope>NUCLEOTIDE SEQUENCE [LARGE SCALE GENOMIC DNA]</scope>
    <source>
        <strain evidence="2 3">WSM419</strain>
    </source>
</reference>
<sequence length="37" mass="4218">MQPMSIVIQADDLGLRAFAALSFLSMMFPYELHLTRC</sequence>
<organism evidence="2 3">
    <name type="scientific">Sinorhizobium medicae (strain WSM419)</name>
    <name type="common">Ensifer medicae</name>
    <dbReference type="NCBI Taxonomy" id="366394"/>
    <lineage>
        <taxon>Bacteria</taxon>
        <taxon>Pseudomonadati</taxon>
        <taxon>Pseudomonadota</taxon>
        <taxon>Alphaproteobacteria</taxon>
        <taxon>Hyphomicrobiales</taxon>
        <taxon>Rhizobiaceae</taxon>
        <taxon>Sinorhizobium/Ensifer group</taxon>
        <taxon>Sinorhizobium</taxon>
    </lineage>
</organism>
<evidence type="ECO:0000313" key="3">
    <source>
        <dbReference type="Proteomes" id="UP000001108"/>
    </source>
</evidence>
<accession>A6UAI8</accession>
<evidence type="ECO:0000313" key="2">
    <source>
        <dbReference type="EMBL" id="ABR60668.1"/>
    </source>
</evidence>
<dbReference type="PATRIC" id="fig|366394.8.peg.4975"/>
<keyword evidence="1" id="KW-0472">Membrane</keyword>
<keyword evidence="1" id="KW-0812">Transmembrane</keyword>
<dbReference type="KEGG" id="smd:Smed_1833"/>
<keyword evidence="1" id="KW-1133">Transmembrane helix</keyword>
<reference evidence="3" key="1">
    <citation type="submission" date="2007-06" db="EMBL/GenBank/DDBJ databases">
        <title>Complete sequence of Sinorhizobium medicae WSM419 chromosome.</title>
        <authorList>
            <consortium name="US DOE Joint Genome Institute"/>
            <person name="Copeland A."/>
            <person name="Lucas S."/>
            <person name="Lapidus A."/>
            <person name="Barry K."/>
            <person name="Glavina del Rio T."/>
            <person name="Dalin E."/>
            <person name="Tice H."/>
            <person name="Pitluck S."/>
            <person name="Chain P."/>
            <person name="Malfatti S."/>
            <person name="Shin M."/>
            <person name="Vergez L."/>
            <person name="Schmutz J."/>
            <person name="Larimer F."/>
            <person name="Land M."/>
            <person name="Hauser L."/>
            <person name="Kyrpides N."/>
            <person name="Mikhailova N."/>
            <person name="Reeve W.G."/>
            <person name="Richardson P."/>
        </authorList>
    </citation>
    <scope>NUCLEOTIDE SEQUENCE [LARGE SCALE GENOMIC DNA]</scope>
    <source>
        <strain evidence="3">WSM419</strain>
    </source>
</reference>
<dbReference type="Proteomes" id="UP000001108">
    <property type="component" value="Chromosome"/>
</dbReference>
<dbReference type="STRING" id="366394.Smed_1833"/>
<dbReference type="EMBL" id="CP000738">
    <property type="protein sequence ID" value="ABR60668.1"/>
    <property type="molecule type" value="Genomic_DNA"/>
</dbReference>
<dbReference type="AlphaFoldDB" id="A6UAI8"/>
<proteinExistence type="predicted"/>
<protein>
    <submittedName>
        <fullName evidence="2">Uncharacterized protein</fullName>
    </submittedName>
</protein>
<feature type="transmembrane region" description="Helical" evidence="1">
    <location>
        <begin position="13"/>
        <end position="32"/>
    </location>
</feature>